<dbReference type="AlphaFoldDB" id="A0A327YLW5"/>
<feature type="transmembrane region" description="Helical" evidence="1">
    <location>
        <begin position="36"/>
        <end position="58"/>
    </location>
</feature>
<reference evidence="2 3" key="1">
    <citation type="submission" date="2018-06" db="EMBL/GenBank/DDBJ databases">
        <title>Genomic Encyclopedia of Type Strains, Phase III (KMG-III): the genomes of soil and plant-associated and newly described type strains.</title>
        <authorList>
            <person name="Whitman W."/>
        </authorList>
    </citation>
    <scope>NUCLEOTIDE SEQUENCE [LARGE SCALE GENOMIC DNA]</scope>
    <source>
        <strain evidence="2 3">CGMCC 1.8979</strain>
    </source>
</reference>
<gene>
    <name evidence="2" type="ORF">B0I26_10243</name>
</gene>
<keyword evidence="1" id="KW-1133">Transmembrane helix</keyword>
<name>A0A327YLW5_9BACL</name>
<dbReference type="OrthoDB" id="2474051at2"/>
<dbReference type="EMBL" id="QLMH01000002">
    <property type="protein sequence ID" value="RAK22064.1"/>
    <property type="molecule type" value="Genomic_DNA"/>
</dbReference>
<evidence type="ECO:0000313" key="3">
    <source>
        <dbReference type="Proteomes" id="UP000248555"/>
    </source>
</evidence>
<organism evidence="2 3">
    <name type="scientific">Paranoxybacillus vitaminiphilus</name>
    <dbReference type="NCBI Taxonomy" id="581036"/>
    <lineage>
        <taxon>Bacteria</taxon>
        <taxon>Bacillati</taxon>
        <taxon>Bacillota</taxon>
        <taxon>Bacilli</taxon>
        <taxon>Bacillales</taxon>
        <taxon>Anoxybacillaceae</taxon>
        <taxon>Paranoxybacillus</taxon>
    </lineage>
</organism>
<proteinExistence type="predicted"/>
<evidence type="ECO:0000256" key="1">
    <source>
        <dbReference type="SAM" id="Phobius"/>
    </source>
</evidence>
<protein>
    <submittedName>
        <fullName evidence="2">Uncharacterized protein</fullName>
    </submittedName>
</protein>
<sequence length="95" mass="10666">MFNVIGIGLSFVGLVAVIFLWYFIKKEGGDERGDKILGIAGMTVYFAFLLGYLIIFIINIKMPLNGEQFNFALTCLFALVVISYSATIIVLKKRY</sequence>
<dbReference type="RefSeq" id="WP_111643928.1">
    <property type="nucleotide sequence ID" value="NZ_QLMH01000002.1"/>
</dbReference>
<keyword evidence="1" id="KW-0812">Transmembrane</keyword>
<comment type="caution">
    <text evidence="2">The sequence shown here is derived from an EMBL/GenBank/DDBJ whole genome shotgun (WGS) entry which is preliminary data.</text>
</comment>
<accession>A0A327YLW5</accession>
<evidence type="ECO:0000313" key="2">
    <source>
        <dbReference type="EMBL" id="RAK22064.1"/>
    </source>
</evidence>
<feature type="transmembrane region" description="Helical" evidence="1">
    <location>
        <begin position="70"/>
        <end position="91"/>
    </location>
</feature>
<keyword evidence="1" id="KW-0472">Membrane</keyword>
<dbReference type="Proteomes" id="UP000248555">
    <property type="component" value="Unassembled WGS sequence"/>
</dbReference>
<keyword evidence="3" id="KW-1185">Reference proteome</keyword>
<feature type="transmembrane region" description="Helical" evidence="1">
    <location>
        <begin position="6"/>
        <end position="24"/>
    </location>
</feature>